<proteinExistence type="predicted"/>
<dbReference type="STRING" id="1963862.B4O97_11265"/>
<sequence>MLSFIAKFLAALNANSRPGEIGAAASFGFMLALIPGGNLLWFALFILVFLLKVHLATALLVMVLGKLVVPLLDPLIELLGLAILNQESLFPLFTAMADMPLLPYTNYNHSLVTGGFAAGIILWIPLFFLFILLVRLYRSYLWPKLAENRLVKGFLRYPLVKKISGAVGKVGGFWKGVR</sequence>
<evidence type="ECO:0000313" key="3">
    <source>
        <dbReference type="Proteomes" id="UP000192343"/>
    </source>
</evidence>
<gene>
    <name evidence="2" type="ORF">B4O97_11265</name>
</gene>
<keyword evidence="1" id="KW-0472">Membrane</keyword>
<dbReference type="Proteomes" id="UP000192343">
    <property type="component" value="Unassembled WGS sequence"/>
</dbReference>
<keyword evidence="3" id="KW-1185">Reference proteome</keyword>
<comment type="caution">
    <text evidence="2">The sequence shown here is derived from an EMBL/GenBank/DDBJ whole genome shotgun (WGS) entry which is preliminary data.</text>
</comment>
<dbReference type="EMBL" id="MWQY01000011">
    <property type="protein sequence ID" value="ORC34909.1"/>
    <property type="molecule type" value="Genomic_DNA"/>
</dbReference>
<dbReference type="InterPro" id="IPR019935">
    <property type="entry name" value="CHP03546"/>
</dbReference>
<accession>A0A1Y1RX90</accession>
<organism evidence="2 3">
    <name type="scientific">Marispirochaeta aestuarii</name>
    <dbReference type="NCBI Taxonomy" id="1963862"/>
    <lineage>
        <taxon>Bacteria</taxon>
        <taxon>Pseudomonadati</taxon>
        <taxon>Spirochaetota</taxon>
        <taxon>Spirochaetia</taxon>
        <taxon>Spirochaetales</taxon>
        <taxon>Spirochaetaceae</taxon>
        <taxon>Marispirochaeta</taxon>
    </lineage>
</organism>
<dbReference type="AlphaFoldDB" id="A0A1Y1RX90"/>
<name>A0A1Y1RX90_9SPIO</name>
<feature type="transmembrane region" description="Helical" evidence="1">
    <location>
        <begin position="116"/>
        <end position="137"/>
    </location>
</feature>
<protein>
    <submittedName>
        <fullName evidence="2">TIGR03546 family protein</fullName>
    </submittedName>
</protein>
<keyword evidence="1" id="KW-0812">Transmembrane</keyword>
<dbReference type="NCBIfam" id="TIGR03546">
    <property type="entry name" value="TIGR03546 family protein"/>
    <property type="match status" value="1"/>
</dbReference>
<dbReference type="OrthoDB" id="370141at2"/>
<dbReference type="RefSeq" id="WP_083050898.1">
    <property type="nucleotide sequence ID" value="NZ_MWQY01000011.1"/>
</dbReference>
<evidence type="ECO:0000313" key="2">
    <source>
        <dbReference type="EMBL" id="ORC34909.1"/>
    </source>
</evidence>
<evidence type="ECO:0000256" key="1">
    <source>
        <dbReference type="SAM" id="Phobius"/>
    </source>
</evidence>
<feature type="transmembrane region" description="Helical" evidence="1">
    <location>
        <begin position="40"/>
        <end position="63"/>
    </location>
</feature>
<reference evidence="2 3" key="1">
    <citation type="submission" date="2017-03" db="EMBL/GenBank/DDBJ databases">
        <title>Draft Genome sequence of Marispirochaeta sp. strain JC444.</title>
        <authorList>
            <person name="Shivani Y."/>
            <person name="Subhash Y."/>
            <person name="Sasikala C."/>
            <person name="Ramana C."/>
        </authorList>
    </citation>
    <scope>NUCLEOTIDE SEQUENCE [LARGE SCALE GENOMIC DNA]</scope>
    <source>
        <strain evidence="2 3">JC444</strain>
    </source>
</reference>
<keyword evidence="1" id="KW-1133">Transmembrane helix</keyword>